<dbReference type="InterPro" id="IPR032710">
    <property type="entry name" value="NTF2-like_dom_sf"/>
</dbReference>
<dbReference type="InterPro" id="IPR037401">
    <property type="entry name" value="SnoaL-like"/>
</dbReference>
<dbReference type="Proteomes" id="UP000009134">
    <property type="component" value="Plasmid pNL2"/>
</dbReference>
<keyword evidence="3" id="KW-1185">Reference proteome</keyword>
<dbReference type="Pfam" id="PF13577">
    <property type="entry name" value="SnoaL_4"/>
    <property type="match status" value="1"/>
</dbReference>
<feature type="domain" description="SnoaL-like" evidence="1">
    <location>
        <begin position="17"/>
        <end position="160"/>
    </location>
</feature>
<reference evidence="2 3" key="1">
    <citation type="submission" date="2007-04" db="EMBL/GenBank/DDBJ databases">
        <title>Complete sequence of plasmid pNL2 of Novosphingobium aromaticivorans DSM 12444.</title>
        <authorList>
            <consortium name="US DOE Joint Genome Institute"/>
            <person name="Copeland A."/>
            <person name="Lucas S."/>
            <person name="Lapidus A."/>
            <person name="Barry K."/>
            <person name="Detter J.C."/>
            <person name="Glavina del Rio T."/>
            <person name="Hammon N."/>
            <person name="Israni S."/>
            <person name="Dalin E."/>
            <person name="Tice H."/>
            <person name="Pitluck S."/>
            <person name="Chertkov O."/>
            <person name="Han C."/>
            <person name="Thomson S."/>
            <person name="Schmutz J."/>
            <person name="Larimer F."/>
            <person name="Land M."/>
            <person name="Kyrpides N."/>
            <person name="Ivanova N."/>
            <person name="Fredrickson J."/>
            <person name="Romine M.F."/>
            <person name="Richardson P."/>
        </authorList>
    </citation>
    <scope>NUCLEOTIDE SEQUENCE [LARGE SCALE GENOMIC DNA]</scope>
    <source>
        <strain evidence="3">ATCC 700278 / DSM 12444 / CCUG 56034 / CIP 105152 / NBRC 16084 / F199</strain>
        <plasmid evidence="2 3">pNL2</plasmid>
    </source>
</reference>
<accession>A4XFF8</accession>
<dbReference type="Gene3D" id="3.10.450.50">
    <property type="match status" value="1"/>
</dbReference>
<dbReference type="KEGG" id="nar:Saro_3810"/>
<keyword evidence="2" id="KW-0614">Plasmid</keyword>
<dbReference type="DNASU" id="5077958"/>
<organism evidence="2 3">
    <name type="scientific">Novosphingobium aromaticivorans (strain ATCC 700278 / DSM 12444 / CCUG 56034 / CIP 105152 / NBRC 16084 / F199)</name>
    <dbReference type="NCBI Taxonomy" id="279238"/>
    <lineage>
        <taxon>Bacteria</taxon>
        <taxon>Pseudomonadati</taxon>
        <taxon>Pseudomonadota</taxon>
        <taxon>Alphaproteobacteria</taxon>
        <taxon>Sphingomonadales</taxon>
        <taxon>Sphingomonadaceae</taxon>
        <taxon>Novosphingobium</taxon>
    </lineage>
</organism>
<dbReference type="eggNOG" id="ENOG502Z8TD">
    <property type="taxonomic scope" value="Bacteria"/>
</dbReference>
<proteinExistence type="predicted"/>
<evidence type="ECO:0000313" key="3">
    <source>
        <dbReference type="Proteomes" id="UP000009134"/>
    </source>
</evidence>
<dbReference type="AlphaFoldDB" id="A4XFF8"/>
<dbReference type="SMR" id="A4XFF8"/>
<sequence length="186" mass="20803">MDMIEGKLDALRRDVDRLQAESAARRLLARYMFLCDCPLPQPDLDEARRAEAIGALFAEDGTWEGVGGLHGAGFGQHRGPAQVAAFMRTVLARRDPAMVFNTHYLCSEQLTADDDGRGAEGLWVQFQPWVHDDGRALLRSSRLHARFRLTGQGWRIARYRTENLFVAPLPSGWAETMIEHSVLLAG</sequence>
<dbReference type="EMBL" id="CP000677">
    <property type="protein sequence ID" value="ABP64669.1"/>
    <property type="molecule type" value="Genomic_DNA"/>
</dbReference>
<name>A4XFF8_NOVAD</name>
<dbReference type="SUPFAM" id="SSF54427">
    <property type="entry name" value="NTF2-like"/>
    <property type="match status" value="1"/>
</dbReference>
<evidence type="ECO:0000313" key="2">
    <source>
        <dbReference type="EMBL" id="ABP64669.1"/>
    </source>
</evidence>
<gene>
    <name evidence="2" type="ordered locus">Saro_3810</name>
</gene>
<protein>
    <recommendedName>
        <fullName evidence="1">SnoaL-like domain-containing protein</fullName>
    </recommendedName>
</protein>
<evidence type="ECO:0000259" key="1">
    <source>
        <dbReference type="Pfam" id="PF13577"/>
    </source>
</evidence>
<dbReference type="HOGENOM" id="CLU_126588_0_0_5"/>
<geneLocation type="plasmid" evidence="2 3">
    <name>pNL2</name>
</geneLocation>